<organism evidence="1 2">
    <name type="scientific">Eretmocerus hayati</name>
    <dbReference type="NCBI Taxonomy" id="131215"/>
    <lineage>
        <taxon>Eukaryota</taxon>
        <taxon>Metazoa</taxon>
        <taxon>Ecdysozoa</taxon>
        <taxon>Arthropoda</taxon>
        <taxon>Hexapoda</taxon>
        <taxon>Insecta</taxon>
        <taxon>Pterygota</taxon>
        <taxon>Neoptera</taxon>
        <taxon>Endopterygota</taxon>
        <taxon>Hymenoptera</taxon>
        <taxon>Apocrita</taxon>
        <taxon>Proctotrupomorpha</taxon>
        <taxon>Chalcidoidea</taxon>
        <taxon>Aphelinidae</taxon>
        <taxon>Aphelininae</taxon>
        <taxon>Eretmocerus</taxon>
    </lineage>
</organism>
<protein>
    <submittedName>
        <fullName evidence="1">Uncharacterized protein</fullName>
    </submittedName>
</protein>
<evidence type="ECO:0000313" key="2">
    <source>
        <dbReference type="Proteomes" id="UP001239111"/>
    </source>
</evidence>
<sequence length="135" mass="14582">MNRRQWIVALVTIVSSLEIVVVNAAAAPSIDATGAADFELLAAIRSAATAETDPEEDRMEVAASEIENETIDDDDEHDSSSTVVGPQNSARSLNINSKHQPSKIDPATNSLQFFHKVLYDYIGVGFMGSDWLVCS</sequence>
<evidence type="ECO:0000313" key="1">
    <source>
        <dbReference type="EMBL" id="KAJ8674895.1"/>
    </source>
</evidence>
<keyword evidence="2" id="KW-1185">Reference proteome</keyword>
<accession>A0ACC2NZB9</accession>
<dbReference type="Proteomes" id="UP001239111">
    <property type="component" value="Chromosome 2"/>
</dbReference>
<comment type="caution">
    <text evidence="1">The sequence shown here is derived from an EMBL/GenBank/DDBJ whole genome shotgun (WGS) entry which is preliminary data.</text>
</comment>
<name>A0ACC2NZB9_9HYME</name>
<dbReference type="EMBL" id="CM056742">
    <property type="protein sequence ID" value="KAJ8674895.1"/>
    <property type="molecule type" value="Genomic_DNA"/>
</dbReference>
<gene>
    <name evidence="1" type="ORF">QAD02_010681</name>
</gene>
<reference evidence="1" key="1">
    <citation type="submission" date="2023-04" db="EMBL/GenBank/DDBJ databases">
        <title>A chromosome-level genome assembly of the parasitoid wasp Eretmocerus hayati.</title>
        <authorList>
            <person name="Zhong Y."/>
            <person name="Liu S."/>
            <person name="Liu Y."/>
        </authorList>
    </citation>
    <scope>NUCLEOTIDE SEQUENCE</scope>
    <source>
        <strain evidence="1">ZJU_SS_LIU_2023</strain>
    </source>
</reference>
<proteinExistence type="predicted"/>